<keyword evidence="3" id="KW-1185">Reference proteome</keyword>
<feature type="region of interest" description="Disordered" evidence="1">
    <location>
        <begin position="29"/>
        <end position="54"/>
    </location>
</feature>
<dbReference type="AlphaFoldDB" id="A0A6A6QER1"/>
<proteinExistence type="predicted"/>
<name>A0A6A6QER1_9PEZI</name>
<reference evidence="2" key="1">
    <citation type="journal article" date="2020" name="Stud. Mycol.">
        <title>101 Dothideomycetes genomes: a test case for predicting lifestyles and emergence of pathogens.</title>
        <authorList>
            <person name="Haridas S."/>
            <person name="Albert R."/>
            <person name="Binder M."/>
            <person name="Bloem J."/>
            <person name="Labutti K."/>
            <person name="Salamov A."/>
            <person name="Andreopoulos B."/>
            <person name="Baker S."/>
            <person name="Barry K."/>
            <person name="Bills G."/>
            <person name="Bluhm B."/>
            <person name="Cannon C."/>
            <person name="Castanera R."/>
            <person name="Culley D."/>
            <person name="Daum C."/>
            <person name="Ezra D."/>
            <person name="Gonzalez J."/>
            <person name="Henrissat B."/>
            <person name="Kuo A."/>
            <person name="Liang C."/>
            <person name="Lipzen A."/>
            <person name="Lutzoni F."/>
            <person name="Magnuson J."/>
            <person name="Mondo S."/>
            <person name="Nolan M."/>
            <person name="Ohm R."/>
            <person name="Pangilinan J."/>
            <person name="Park H.-J."/>
            <person name="Ramirez L."/>
            <person name="Alfaro M."/>
            <person name="Sun H."/>
            <person name="Tritt A."/>
            <person name="Yoshinaga Y."/>
            <person name="Zwiers L.-H."/>
            <person name="Turgeon B."/>
            <person name="Goodwin S."/>
            <person name="Spatafora J."/>
            <person name="Crous P."/>
            <person name="Grigoriev I."/>
        </authorList>
    </citation>
    <scope>NUCLEOTIDE SEQUENCE</scope>
    <source>
        <strain evidence="2">CBS 269.34</strain>
    </source>
</reference>
<dbReference type="EMBL" id="MU004196">
    <property type="protein sequence ID" value="KAF2490888.1"/>
    <property type="molecule type" value="Genomic_DNA"/>
</dbReference>
<sequence length="150" mass="16904">MLSFQEIIQLLSFFVQIFHFSWDAFPRSGRQTSPHASDTTREQNPSSSQGPENPVESYEFFALYNPRETDQRRTRFPPYHGPLIPLGRLASNGPRGTSSDDGASVFNNDFAGHETWLYRSLSLPRGWGTISSDNSITYRRRAVSASISAV</sequence>
<organism evidence="2 3">
    <name type="scientific">Lophium mytilinum</name>
    <dbReference type="NCBI Taxonomy" id="390894"/>
    <lineage>
        <taxon>Eukaryota</taxon>
        <taxon>Fungi</taxon>
        <taxon>Dikarya</taxon>
        <taxon>Ascomycota</taxon>
        <taxon>Pezizomycotina</taxon>
        <taxon>Dothideomycetes</taxon>
        <taxon>Pleosporomycetidae</taxon>
        <taxon>Mytilinidiales</taxon>
        <taxon>Mytilinidiaceae</taxon>
        <taxon>Lophium</taxon>
    </lineage>
</organism>
<evidence type="ECO:0000256" key="1">
    <source>
        <dbReference type="SAM" id="MobiDB-lite"/>
    </source>
</evidence>
<gene>
    <name evidence="2" type="ORF">BU16DRAFT_136844</name>
</gene>
<evidence type="ECO:0000313" key="3">
    <source>
        <dbReference type="Proteomes" id="UP000799750"/>
    </source>
</evidence>
<evidence type="ECO:0000313" key="2">
    <source>
        <dbReference type="EMBL" id="KAF2490888.1"/>
    </source>
</evidence>
<accession>A0A6A6QER1</accession>
<feature type="compositionally biased region" description="Polar residues" evidence="1">
    <location>
        <begin position="29"/>
        <end position="51"/>
    </location>
</feature>
<protein>
    <submittedName>
        <fullName evidence="2">Uncharacterized protein</fullName>
    </submittedName>
</protein>
<dbReference type="Proteomes" id="UP000799750">
    <property type="component" value="Unassembled WGS sequence"/>
</dbReference>